<accession>A0A8J3H519</accession>
<evidence type="ECO:0000313" key="4">
    <source>
        <dbReference type="Proteomes" id="UP000611500"/>
    </source>
</evidence>
<reference evidence="3" key="1">
    <citation type="journal article" date="2014" name="Int. J. Syst. Evol. Microbiol.">
        <title>Complete genome sequence of Corynebacterium casei LMG S-19264T (=DSM 44701T), isolated from a smear-ripened cheese.</title>
        <authorList>
            <consortium name="US DOE Joint Genome Institute (JGI-PGF)"/>
            <person name="Walter F."/>
            <person name="Albersmeier A."/>
            <person name="Kalinowski J."/>
            <person name="Ruckert C."/>
        </authorList>
    </citation>
    <scope>NUCLEOTIDE SEQUENCE</scope>
    <source>
        <strain evidence="3">CGMCC 1.7081</strain>
    </source>
</reference>
<dbReference type="Proteomes" id="UP000611500">
    <property type="component" value="Unassembled WGS sequence"/>
</dbReference>
<feature type="compositionally biased region" description="Low complexity" evidence="1">
    <location>
        <begin position="139"/>
        <end position="149"/>
    </location>
</feature>
<protein>
    <recommendedName>
        <fullName evidence="2">DUF4167 domain-containing protein</fullName>
    </recommendedName>
</protein>
<comment type="caution">
    <text evidence="3">The sequence shown here is derived from an EMBL/GenBank/DDBJ whole genome shotgun (WGS) entry which is preliminary data.</text>
</comment>
<evidence type="ECO:0000256" key="1">
    <source>
        <dbReference type="SAM" id="MobiDB-lite"/>
    </source>
</evidence>
<organism evidence="3 4">
    <name type="scientific">Pseudodonghicola xiamenensis</name>
    <dbReference type="NCBI Taxonomy" id="337702"/>
    <lineage>
        <taxon>Bacteria</taxon>
        <taxon>Pseudomonadati</taxon>
        <taxon>Pseudomonadota</taxon>
        <taxon>Alphaproteobacteria</taxon>
        <taxon>Rhodobacterales</taxon>
        <taxon>Paracoccaceae</taxon>
        <taxon>Pseudodonghicola</taxon>
    </lineage>
</organism>
<reference evidence="3" key="2">
    <citation type="submission" date="2020-09" db="EMBL/GenBank/DDBJ databases">
        <authorList>
            <person name="Sun Q."/>
            <person name="Zhou Y."/>
        </authorList>
    </citation>
    <scope>NUCLEOTIDE SEQUENCE</scope>
    <source>
        <strain evidence="3">CGMCC 1.7081</strain>
    </source>
</reference>
<feature type="compositionally biased region" description="Basic and acidic residues" evidence="1">
    <location>
        <begin position="151"/>
        <end position="166"/>
    </location>
</feature>
<sequence length="204" mass="22138">MRGTPQQIIDKYNQLARDAQLGNDRVAAENFQQHAEHYLRLLSEAQREQDQRREEQERQNRERQAERDRDRAERQEREGNSPAGSETVAEQPATPPVNAPQPDLLGLEPIDIGSGEESGLVETPEDKPKKASSPRKPRSTGASSRSKSSAKPKDEPAGEEAAEKPAPKSSTSRSRKPAAKKVAEADTADAAPASGGEGPSEAAE</sequence>
<gene>
    <name evidence="3" type="ORF">GCM10010961_03200</name>
</gene>
<evidence type="ECO:0000259" key="2">
    <source>
        <dbReference type="Pfam" id="PF13763"/>
    </source>
</evidence>
<name>A0A8J3H519_9RHOB</name>
<dbReference type="EMBL" id="BNAP01000001">
    <property type="protein sequence ID" value="GHG80231.1"/>
    <property type="molecule type" value="Genomic_DNA"/>
</dbReference>
<keyword evidence="4" id="KW-1185">Reference proteome</keyword>
<dbReference type="AlphaFoldDB" id="A0A8J3H519"/>
<dbReference type="Pfam" id="PF13763">
    <property type="entry name" value="DUF4167"/>
    <property type="match status" value="1"/>
</dbReference>
<evidence type="ECO:0000313" key="3">
    <source>
        <dbReference type="EMBL" id="GHG80231.1"/>
    </source>
</evidence>
<dbReference type="InterPro" id="IPR025430">
    <property type="entry name" value="DUF4167"/>
</dbReference>
<feature type="domain" description="DUF4167" evidence="2">
    <location>
        <begin position="1"/>
        <end position="47"/>
    </location>
</feature>
<feature type="compositionally biased region" description="Basic and acidic residues" evidence="1">
    <location>
        <begin position="42"/>
        <end position="79"/>
    </location>
</feature>
<proteinExistence type="predicted"/>
<feature type="region of interest" description="Disordered" evidence="1">
    <location>
        <begin position="42"/>
        <end position="204"/>
    </location>
</feature>